<protein>
    <submittedName>
        <fullName evidence="9">Cytochrome c-type biogenesis protein</fullName>
    </submittedName>
</protein>
<feature type="transmembrane region" description="Helical" evidence="7">
    <location>
        <begin position="96"/>
        <end position="122"/>
    </location>
</feature>
<keyword evidence="10" id="KW-1185">Reference proteome</keyword>
<dbReference type="EMBL" id="FQZT01000025">
    <property type="protein sequence ID" value="SHJ91680.1"/>
    <property type="molecule type" value="Genomic_DNA"/>
</dbReference>
<dbReference type="RefSeq" id="WP_072910060.1">
    <property type="nucleotide sequence ID" value="NZ_FQZT01000025.1"/>
</dbReference>
<proteinExistence type="inferred from homology"/>
<dbReference type="PANTHER" id="PTHR31272:SF4">
    <property type="entry name" value="CYTOCHROME C-TYPE BIOGENESIS PROTEIN HI_1454-RELATED"/>
    <property type="match status" value="1"/>
</dbReference>
<evidence type="ECO:0000256" key="7">
    <source>
        <dbReference type="SAM" id="Phobius"/>
    </source>
</evidence>
<gene>
    <name evidence="9" type="ORF">SAMN02745165_03534</name>
</gene>
<comment type="subcellular location">
    <subcellularLocation>
        <location evidence="1">Membrane</location>
        <topology evidence="1">Multi-pass membrane protein</topology>
    </subcellularLocation>
</comment>
<evidence type="ECO:0000256" key="6">
    <source>
        <dbReference type="ARBA" id="ARBA00023136"/>
    </source>
</evidence>
<keyword evidence="4" id="KW-0201">Cytochrome c-type biogenesis</keyword>
<dbReference type="InterPro" id="IPR003834">
    <property type="entry name" value="Cyt_c_assmbl_TM_dom"/>
</dbReference>
<reference evidence="9 10" key="1">
    <citation type="submission" date="2016-11" db="EMBL/GenBank/DDBJ databases">
        <authorList>
            <person name="Jaros S."/>
            <person name="Januszkiewicz K."/>
            <person name="Wedrychowicz H."/>
        </authorList>
    </citation>
    <scope>NUCLEOTIDE SEQUENCE [LARGE SCALE GENOMIC DNA]</scope>
    <source>
        <strain evidence="9 10">DSM 5091</strain>
    </source>
</reference>
<feature type="transmembrane region" description="Helical" evidence="7">
    <location>
        <begin position="134"/>
        <end position="164"/>
    </location>
</feature>
<dbReference type="AlphaFoldDB" id="A0A1M6N7H4"/>
<organism evidence="9 10">
    <name type="scientific">Malonomonas rubra DSM 5091</name>
    <dbReference type="NCBI Taxonomy" id="1122189"/>
    <lineage>
        <taxon>Bacteria</taxon>
        <taxon>Pseudomonadati</taxon>
        <taxon>Thermodesulfobacteriota</taxon>
        <taxon>Desulfuromonadia</taxon>
        <taxon>Desulfuromonadales</taxon>
        <taxon>Geopsychrobacteraceae</taxon>
        <taxon>Malonomonas</taxon>
    </lineage>
</organism>
<evidence type="ECO:0000313" key="10">
    <source>
        <dbReference type="Proteomes" id="UP000184171"/>
    </source>
</evidence>
<evidence type="ECO:0000256" key="2">
    <source>
        <dbReference type="ARBA" id="ARBA00006143"/>
    </source>
</evidence>
<evidence type="ECO:0000256" key="5">
    <source>
        <dbReference type="ARBA" id="ARBA00022989"/>
    </source>
</evidence>
<name>A0A1M6N7H4_MALRU</name>
<evidence type="ECO:0000259" key="8">
    <source>
        <dbReference type="Pfam" id="PF02683"/>
    </source>
</evidence>
<dbReference type="Proteomes" id="UP000184171">
    <property type="component" value="Unassembled WGS sequence"/>
</dbReference>
<comment type="similarity">
    <text evidence="2">Belongs to the DsbD family.</text>
</comment>
<evidence type="ECO:0000256" key="4">
    <source>
        <dbReference type="ARBA" id="ARBA00022748"/>
    </source>
</evidence>
<dbReference type="PANTHER" id="PTHR31272">
    <property type="entry name" value="CYTOCHROME C-TYPE BIOGENESIS PROTEIN HI_1454-RELATED"/>
    <property type="match status" value="1"/>
</dbReference>
<dbReference type="OrthoDB" id="9803065at2"/>
<feature type="transmembrane region" description="Helical" evidence="7">
    <location>
        <begin position="217"/>
        <end position="241"/>
    </location>
</feature>
<dbReference type="STRING" id="1122189.SAMN02745165_03534"/>
<feature type="transmembrane region" description="Helical" evidence="7">
    <location>
        <begin position="176"/>
        <end position="196"/>
    </location>
</feature>
<evidence type="ECO:0000313" key="9">
    <source>
        <dbReference type="EMBL" id="SHJ91680.1"/>
    </source>
</evidence>
<keyword evidence="5 7" id="KW-1133">Transmembrane helix</keyword>
<feature type="transmembrane region" description="Helical" evidence="7">
    <location>
        <begin position="12"/>
        <end position="36"/>
    </location>
</feature>
<keyword evidence="3 7" id="KW-0812">Transmembrane</keyword>
<dbReference type="InterPro" id="IPR051790">
    <property type="entry name" value="Cytochrome_c-biogenesis_DsbD"/>
</dbReference>
<dbReference type="GO" id="GO:0016020">
    <property type="term" value="C:membrane"/>
    <property type="evidence" value="ECO:0007669"/>
    <property type="project" value="UniProtKB-SubCell"/>
</dbReference>
<keyword evidence="6 7" id="KW-0472">Membrane</keyword>
<feature type="transmembrane region" description="Helical" evidence="7">
    <location>
        <begin position="57"/>
        <end position="84"/>
    </location>
</feature>
<dbReference type="GO" id="GO:0017004">
    <property type="term" value="P:cytochrome complex assembly"/>
    <property type="evidence" value="ECO:0007669"/>
    <property type="project" value="UniProtKB-KW"/>
</dbReference>
<evidence type="ECO:0000256" key="1">
    <source>
        <dbReference type="ARBA" id="ARBA00004141"/>
    </source>
</evidence>
<sequence>MQQTADITYWIAFTAGILSFVSPCVLPLIPSYLTYITGLSFNQLDEAHPGAKVRLTVILHTLCFILGFSAIFILLGAIAGIASAQIQAFLREGLDWVAKIGGLLILLFGVHMTGLFSFRALLGEKRLHLHKRPAGFFGTFIIGVAFAAGWTPCIGPILASILMVAATSGQVGEGTILLTFYSMGLGIPFLLSGLLFHQFLGAFKRLKNHMRKIEIGTGVMLIAVGIMLIFGLLGPITMFFYRYVPVMG</sequence>
<feature type="domain" description="Cytochrome C biogenesis protein transmembrane" evidence="8">
    <location>
        <begin position="11"/>
        <end position="229"/>
    </location>
</feature>
<evidence type="ECO:0000256" key="3">
    <source>
        <dbReference type="ARBA" id="ARBA00022692"/>
    </source>
</evidence>
<accession>A0A1M6N7H4</accession>
<dbReference type="Pfam" id="PF02683">
    <property type="entry name" value="DsbD_TM"/>
    <property type="match status" value="1"/>
</dbReference>